<dbReference type="GO" id="GO:0036503">
    <property type="term" value="P:ERAD pathway"/>
    <property type="evidence" value="ECO:0007669"/>
    <property type="project" value="TreeGrafter"/>
</dbReference>
<dbReference type="PANTHER" id="PTHR16036:SF2">
    <property type="entry name" value="TRNA ENDONUCLEASE ANKZF1"/>
    <property type="match status" value="1"/>
</dbReference>
<keyword evidence="14" id="KW-1185">Reference proteome</keyword>
<name>A0A8S1GZX4_9PELO</name>
<feature type="compositionally biased region" description="Basic and acidic residues" evidence="11">
    <location>
        <begin position="319"/>
        <end position="355"/>
    </location>
</feature>
<evidence type="ECO:0000313" key="14">
    <source>
        <dbReference type="Proteomes" id="UP000835052"/>
    </source>
</evidence>
<dbReference type="PROSITE" id="PS52044">
    <property type="entry name" value="VLRF1"/>
    <property type="match status" value="1"/>
</dbReference>
<evidence type="ECO:0000256" key="3">
    <source>
        <dbReference type="ARBA" id="ARBA00022490"/>
    </source>
</evidence>
<keyword evidence="6 10" id="KW-0255">Endonuclease</keyword>
<keyword evidence="9" id="KW-0175">Coiled coil</keyword>
<keyword evidence="4 10" id="KW-0540">Nuclease</keyword>
<dbReference type="OrthoDB" id="429841at2759"/>
<evidence type="ECO:0000256" key="6">
    <source>
        <dbReference type="ARBA" id="ARBA00022759"/>
    </source>
</evidence>
<dbReference type="GO" id="GO:0016787">
    <property type="term" value="F:hydrolase activity"/>
    <property type="evidence" value="ECO:0007669"/>
    <property type="project" value="UniProtKB-KW"/>
</dbReference>
<keyword evidence="7 10" id="KW-0378">Hydrolase</keyword>
<dbReference type="PANTHER" id="PTHR16036">
    <property type="entry name" value="ANKYRIN REPEAT AND ZINC FINGER DOMAIN-CONTAINING PROTEIN 1"/>
    <property type="match status" value="1"/>
</dbReference>
<evidence type="ECO:0000256" key="5">
    <source>
        <dbReference type="ARBA" id="ARBA00022737"/>
    </source>
</evidence>
<evidence type="ECO:0000256" key="9">
    <source>
        <dbReference type="ARBA" id="ARBA00023054"/>
    </source>
</evidence>
<gene>
    <name evidence="13" type="ORF">CAUJ_LOCUS4561</name>
</gene>
<organism evidence="13 14">
    <name type="scientific">Caenorhabditis auriculariae</name>
    <dbReference type="NCBI Taxonomy" id="2777116"/>
    <lineage>
        <taxon>Eukaryota</taxon>
        <taxon>Metazoa</taxon>
        <taxon>Ecdysozoa</taxon>
        <taxon>Nematoda</taxon>
        <taxon>Chromadorea</taxon>
        <taxon>Rhabditida</taxon>
        <taxon>Rhabditina</taxon>
        <taxon>Rhabditomorpha</taxon>
        <taxon>Rhabditoidea</taxon>
        <taxon>Rhabditidae</taxon>
        <taxon>Peloderinae</taxon>
        <taxon>Caenorhabditis</taxon>
    </lineage>
</organism>
<keyword evidence="3 10" id="KW-0963">Cytoplasm</keyword>
<dbReference type="EMBL" id="CAJGYM010000008">
    <property type="protein sequence ID" value="CAD6188642.1"/>
    <property type="molecule type" value="Genomic_DNA"/>
</dbReference>
<feature type="active site" evidence="10">
    <location>
        <position position="198"/>
    </location>
</feature>
<evidence type="ECO:0000256" key="4">
    <source>
        <dbReference type="ARBA" id="ARBA00022722"/>
    </source>
</evidence>
<evidence type="ECO:0000256" key="8">
    <source>
        <dbReference type="ARBA" id="ARBA00023043"/>
    </source>
</evidence>
<evidence type="ECO:0000256" key="1">
    <source>
        <dbReference type="ARBA" id="ARBA00004496"/>
    </source>
</evidence>
<comment type="subcellular location">
    <subcellularLocation>
        <location evidence="1">Cytoplasm</location>
    </subcellularLocation>
</comment>
<evidence type="ECO:0000313" key="13">
    <source>
        <dbReference type="EMBL" id="CAD6188642.1"/>
    </source>
</evidence>
<comment type="caution">
    <text evidence="13">The sequence shown here is derived from an EMBL/GenBank/DDBJ whole genome shotgun (WGS) entry which is preliminary data.</text>
</comment>
<evidence type="ECO:0000256" key="7">
    <source>
        <dbReference type="ARBA" id="ARBA00022801"/>
    </source>
</evidence>
<dbReference type="InterPro" id="IPR041175">
    <property type="entry name" value="VLRF1/Vms1"/>
</dbReference>
<dbReference type="AlphaFoldDB" id="A0A8S1GZX4"/>
<keyword evidence="5" id="KW-0677">Repeat</keyword>
<dbReference type="GO" id="GO:0004519">
    <property type="term" value="F:endonuclease activity"/>
    <property type="evidence" value="ECO:0007669"/>
    <property type="project" value="UniProtKB-KW"/>
</dbReference>
<keyword evidence="8" id="KW-0040">ANK repeat</keyword>
<evidence type="ECO:0000256" key="10">
    <source>
        <dbReference type="PROSITE-ProRule" id="PRU01389"/>
    </source>
</evidence>
<protein>
    <recommendedName>
        <fullName evidence="12">VLRF1 domain-containing protein</fullName>
    </recommendedName>
</protein>
<evidence type="ECO:0000256" key="11">
    <source>
        <dbReference type="SAM" id="MobiDB-lite"/>
    </source>
</evidence>
<feature type="domain" description="VLRF1" evidence="12">
    <location>
        <begin position="155"/>
        <end position="295"/>
    </location>
</feature>
<comment type="similarity">
    <text evidence="2 10">Belongs to the ANKZF1/VMS1 family.</text>
</comment>
<dbReference type="GO" id="GO:0005737">
    <property type="term" value="C:cytoplasm"/>
    <property type="evidence" value="ECO:0007669"/>
    <property type="project" value="UniProtKB-SubCell"/>
</dbReference>
<dbReference type="Proteomes" id="UP000835052">
    <property type="component" value="Unassembled WGS sequence"/>
</dbReference>
<evidence type="ECO:0000259" key="12">
    <source>
        <dbReference type="PROSITE" id="PS52044"/>
    </source>
</evidence>
<feature type="region of interest" description="Disordered" evidence="11">
    <location>
        <begin position="316"/>
        <end position="355"/>
    </location>
</feature>
<dbReference type="Pfam" id="PF18826">
    <property type="entry name" value="bVLRF1"/>
    <property type="match status" value="1"/>
</dbReference>
<proteinExistence type="inferred from homology"/>
<reference evidence="13" key="1">
    <citation type="submission" date="2020-10" db="EMBL/GenBank/DDBJ databases">
        <authorList>
            <person name="Kikuchi T."/>
        </authorList>
    </citation>
    <scope>NUCLEOTIDE SEQUENCE</scope>
    <source>
        <strain evidence="13">NKZ352</strain>
    </source>
</reference>
<evidence type="ECO:0000256" key="2">
    <source>
        <dbReference type="ARBA" id="ARBA00009262"/>
    </source>
</evidence>
<accession>A0A8S1GZX4</accession>
<sequence>MKLTLDSIQWLNEVSPYKAAENNEKSDEVENEADTLSSLLEWSLKPDTVGSCTSCKVSLDFEDRSSVIEHYQSNWHKFNVKRVSRGNAPVNEEEFEDGMQDDGPESAEKEEDDEEIEFWTPSGRSYFNQNDNIYSVPRCILRDGENDVTTNILNRPLDCAIFLLSAGHFAAGIFHGGRLVAHRAFHRYVARAKQGGVQSQYDNAHGNANSAGAALRRYNEAKLREDIVQIVTGWKNVLEKTPLVFIRCATYQKAIFHTNSDVLPKGDKRIRTIPFETRRPTLDEVQSTWEKLKAVESHGTIAEFRKDMRNLFEKHRRVEKNAESKEKKTPEEWRGEDIEEKKRAETMKLARNPER</sequence>
<feature type="region of interest" description="Disordered" evidence="11">
    <location>
        <begin position="91"/>
        <end position="113"/>
    </location>
</feature>
<comment type="domain">
    <text evidence="10">The VLRF1 domain mediates binding to the 60S ribosomal subunit.</text>
</comment>
<dbReference type="InterPro" id="IPR047139">
    <property type="entry name" value="ANKZ1/VMS1"/>
</dbReference>